<name>D4XX47_9BACT</name>
<feature type="binding site" evidence="7">
    <location>
        <begin position="295"/>
        <end position="297"/>
    </location>
    <ligand>
        <name>substrate</name>
    </ligand>
</feature>
<keyword evidence="11" id="KW-1185">Reference proteome</keyword>
<organism evidence="10 11">
    <name type="scientific">Mycoplasmopsis alligatoris A21JP2</name>
    <dbReference type="NCBI Taxonomy" id="747682"/>
    <lineage>
        <taxon>Bacteria</taxon>
        <taxon>Bacillati</taxon>
        <taxon>Mycoplasmatota</taxon>
        <taxon>Mycoplasmoidales</taxon>
        <taxon>Metamycoplasmataceae</taxon>
        <taxon>Mycoplasmopsis</taxon>
    </lineage>
</organism>
<dbReference type="SUPFAM" id="SSF51338">
    <property type="entry name" value="Composite domain of metallo-dependent hydrolases"/>
    <property type="match status" value="1"/>
</dbReference>
<dbReference type="PANTHER" id="PTHR11113:SF14">
    <property type="entry name" value="N-ACETYLGLUCOSAMINE-6-PHOSPHATE DEACETYLASE"/>
    <property type="match status" value="1"/>
</dbReference>
<dbReference type="InterPro" id="IPR006680">
    <property type="entry name" value="Amidohydro-rel"/>
</dbReference>
<dbReference type="EMBL" id="ADNC01000032">
    <property type="protein sequence ID" value="EFF41079.1"/>
    <property type="molecule type" value="Genomic_DNA"/>
</dbReference>
<dbReference type="GO" id="GO:0006046">
    <property type="term" value="P:N-acetylglucosamine catabolic process"/>
    <property type="evidence" value="ECO:0007669"/>
    <property type="project" value="TreeGrafter"/>
</dbReference>
<dbReference type="eggNOG" id="COG1820">
    <property type="taxonomic scope" value="Bacteria"/>
</dbReference>
<evidence type="ECO:0000256" key="1">
    <source>
        <dbReference type="ARBA" id="ARBA00010716"/>
    </source>
</evidence>
<evidence type="ECO:0000313" key="10">
    <source>
        <dbReference type="EMBL" id="EFF41079.1"/>
    </source>
</evidence>
<feature type="binding site" evidence="8">
    <location>
        <position position="117"/>
    </location>
    <ligand>
        <name>Zn(2+)</name>
        <dbReference type="ChEBI" id="CHEBI:29105"/>
    </ligand>
</feature>
<dbReference type="InterPro" id="IPR003764">
    <property type="entry name" value="GlcNAc_6-P_deAcase"/>
</dbReference>
<evidence type="ECO:0000256" key="7">
    <source>
        <dbReference type="PIRSR" id="PIRSR038994-2"/>
    </source>
</evidence>
<gene>
    <name evidence="10" type="primary">nagA</name>
    <name evidence="10" type="ORF">MALL_0196</name>
</gene>
<evidence type="ECO:0000256" key="4">
    <source>
        <dbReference type="ARBA" id="ARBA00023277"/>
    </source>
</evidence>
<reference evidence="10 11" key="1">
    <citation type="submission" date="2010-03" db="EMBL/GenBank/DDBJ databases">
        <authorList>
            <person name="Glass J.I."/>
            <person name="Benders G.A."/>
            <person name="Durkin A.S."/>
            <person name="Farmerie W.G."/>
            <person name="Hlavinka K."/>
            <person name="Hostetler J."/>
            <person name="Jackson J."/>
            <person name="May M.A."/>
            <person name="Miller R.H."/>
            <person name="Paralanov V."/>
            <person name="Radune D."/>
            <person name="Szczypinski B."/>
            <person name="Brown D.R."/>
        </authorList>
    </citation>
    <scope>NUCLEOTIDE SEQUENCE [LARGE SCALE GENOMIC DNA]</scope>
    <source>
        <strain evidence="10 11">A21JP2</strain>
    </source>
</reference>
<dbReference type="OrthoDB" id="9776488at2"/>
<comment type="similarity">
    <text evidence="1 5">Belongs to the metallo-dependent hydrolases superfamily. NagA family.</text>
</comment>
<feature type="binding site" evidence="7">
    <location>
        <begin position="206"/>
        <end position="207"/>
    </location>
    <ligand>
        <name>substrate</name>
    </ligand>
</feature>
<evidence type="ECO:0000256" key="3">
    <source>
        <dbReference type="ARBA" id="ARBA00022801"/>
    </source>
</evidence>
<feature type="binding site" evidence="7">
    <location>
        <position position="238"/>
    </location>
    <ligand>
        <name>substrate</name>
    </ligand>
</feature>
<dbReference type="AlphaFoldDB" id="D4XX47"/>
<evidence type="ECO:0000256" key="6">
    <source>
        <dbReference type="PIRSR" id="PIRSR038994-1"/>
    </source>
</evidence>
<feature type="binding site" evidence="7">
    <location>
        <position position="128"/>
    </location>
    <ligand>
        <name>substrate</name>
    </ligand>
</feature>
<dbReference type="PIRSF" id="PIRSF038994">
    <property type="entry name" value="NagA"/>
    <property type="match status" value="1"/>
</dbReference>
<comment type="cofactor">
    <cofactor evidence="8">
        <name>a divalent metal cation</name>
        <dbReference type="ChEBI" id="CHEBI:60240"/>
    </cofactor>
    <text evidence="8">Binds 1 divalent metal cation per subunit.</text>
</comment>
<dbReference type="PANTHER" id="PTHR11113">
    <property type="entry name" value="N-ACETYLGLUCOSAMINE-6-PHOSPHATE DEACETYLASE"/>
    <property type="match status" value="1"/>
</dbReference>
<accession>D4XX47</accession>
<evidence type="ECO:0000256" key="5">
    <source>
        <dbReference type="PIRNR" id="PIRNR038994"/>
    </source>
</evidence>
<keyword evidence="2 8" id="KW-0479">Metal-binding</keyword>
<dbReference type="GO" id="GO:0008448">
    <property type="term" value="F:N-acetylglucosamine-6-phosphate deacetylase activity"/>
    <property type="evidence" value="ECO:0007669"/>
    <property type="project" value="UniProtKB-EC"/>
</dbReference>
<feature type="binding site" evidence="8">
    <location>
        <position position="182"/>
    </location>
    <ligand>
        <name>Zn(2+)</name>
        <dbReference type="ChEBI" id="CHEBI:29105"/>
    </ligand>
</feature>
<feature type="active site" description="Proton donor/acceptor" evidence="6">
    <location>
        <position position="261"/>
    </location>
</feature>
<dbReference type="NCBIfam" id="TIGR00221">
    <property type="entry name" value="nagA"/>
    <property type="match status" value="1"/>
</dbReference>
<dbReference type="SUPFAM" id="SSF51556">
    <property type="entry name" value="Metallo-dependent hydrolases"/>
    <property type="match status" value="1"/>
</dbReference>
<dbReference type="InterPro" id="IPR011059">
    <property type="entry name" value="Metal-dep_hydrolase_composite"/>
</dbReference>
<dbReference type="RefSeq" id="WP_005684046.1">
    <property type="nucleotide sequence ID" value="NZ_ADNC01000032.1"/>
</dbReference>
<dbReference type="InterPro" id="IPR032466">
    <property type="entry name" value="Metal_Hydrolase"/>
</dbReference>
<proteinExistence type="inferred from homology"/>
<dbReference type="Gene3D" id="3.20.20.140">
    <property type="entry name" value="Metal-dependent hydrolases"/>
    <property type="match status" value="1"/>
</dbReference>
<dbReference type="EC" id="3.5.1.25" evidence="10"/>
<feature type="binding site" evidence="7">
    <location>
        <position position="214"/>
    </location>
    <ligand>
        <name>substrate</name>
    </ligand>
</feature>
<feature type="domain" description="Amidohydrolase-related" evidence="9">
    <location>
        <begin position="42"/>
        <end position="366"/>
    </location>
</feature>
<evidence type="ECO:0000259" key="9">
    <source>
        <dbReference type="Pfam" id="PF01979"/>
    </source>
</evidence>
<comment type="caution">
    <text evidence="10">The sequence shown here is derived from an EMBL/GenBank/DDBJ whole genome shotgun (WGS) entry which is preliminary data.</text>
</comment>
<protein>
    <submittedName>
        <fullName evidence="10">N-acetylglucosamine-6-phosphate deacetylase</fullName>
        <ecNumber evidence="10">3.5.1.25</ecNumber>
    </submittedName>
</protein>
<dbReference type="GO" id="GO:0046872">
    <property type="term" value="F:metal ion binding"/>
    <property type="evidence" value="ECO:0007669"/>
    <property type="project" value="UniProtKB-KW"/>
</dbReference>
<evidence type="ECO:0000313" key="11">
    <source>
        <dbReference type="Proteomes" id="UP000004757"/>
    </source>
</evidence>
<evidence type="ECO:0000256" key="2">
    <source>
        <dbReference type="ARBA" id="ARBA00022723"/>
    </source>
</evidence>
<dbReference type="Gene3D" id="2.30.40.10">
    <property type="entry name" value="Urease, subunit C, domain 1"/>
    <property type="match status" value="1"/>
</dbReference>
<feature type="binding site" evidence="8">
    <location>
        <position position="203"/>
    </location>
    <ligand>
        <name>Zn(2+)</name>
        <dbReference type="ChEBI" id="CHEBI:29105"/>
    </ligand>
</feature>
<dbReference type="STRING" id="747682.MALL_0196"/>
<keyword evidence="4 5" id="KW-0119">Carbohydrate metabolism</keyword>
<evidence type="ECO:0000256" key="8">
    <source>
        <dbReference type="PIRSR" id="PIRSR038994-3"/>
    </source>
</evidence>
<sequence length="368" mass="40515">METIIKDVKIVNYDKIIKNADVILENNVIKQIIKKEGEAEQILIPGFIDTHIHGFAGDDVMDGTEAVERISKKLASYGITSFMPTAMTNEWSEFLQALNNISKAKKLVSKNIGIHIEGPFIGPAKKGAHKLEWLRKATLEDLKEILASSNYTLRKVSFDPTMLDNDLIKYLVANRIIASIGHSSANYAQSMEAYNAGASCTCHLWNAMSGVESRNPGMLQAALTYKKPYAEIIIDFMHVSKESVLFSLKNKNASKLICVSDAIRPAHGIDGDSQSGGIPVTKKGLLITLKGTNTIAGSGISIYDAFKNLISLGIGLSKIVQMTSYNAAKNSNLKNIAQIKKDYIADLILMDKEYNIKKVYIEGKEVKR</sequence>
<keyword evidence="3 5" id="KW-0378">Hydrolase</keyword>
<dbReference type="Pfam" id="PF01979">
    <property type="entry name" value="Amidohydro_1"/>
    <property type="match status" value="1"/>
</dbReference>
<dbReference type="Proteomes" id="UP000004757">
    <property type="component" value="Unassembled WGS sequence"/>
</dbReference>